<dbReference type="EMBL" id="JAVDQD010000004">
    <property type="protein sequence ID" value="MDR6240206.1"/>
    <property type="molecule type" value="Genomic_DNA"/>
</dbReference>
<evidence type="ECO:0000313" key="2">
    <source>
        <dbReference type="Proteomes" id="UP001185092"/>
    </source>
</evidence>
<evidence type="ECO:0000313" key="1">
    <source>
        <dbReference type="EMBL" id="MDR6240206.1"/>
    </source>
</evidence>
<comment type="caution">
    <text evidence="1">The sequence shown here is derived from an EMBL/GenBank/DDBJ whole genome shotgun (WGS) entry which is preliminary data.</text>
</comment>
<dbReference type="Proteomes" id="UP001185092">
    <property type="component" value="Unassembled WGS sequence"/>
</dbReference>
<dbReference type="RefSeq" id="WP_309940086.1">
    <property type="nucleotide sequence ID" value="NZ_AP025305.1"/>
</dbReference>
<protein>
    <submittedName>
        <fullName evidence="1">Uncharacterized protein</fullName>
    </submittedName>
</protein>
<organism evidence="1 2">
    <name type="scientific">Aureibacter tunicatorum</name>
    <dbReference type="NCBI Taxonomy" id="866807"/>
    <lineage>
        <taxon>Bacteria</taxon>
        <taxon>Pseudomonadati</taxon>
        <taxon>Bacteroidota</taxon>
        <taxon>Cytophagia</taxon>
        <taxon>Cytophagales</taxon>
        <taxon>Persicobacteraceae</taxon>
        <taxon>Aureibacter</taxon>
    </lineage>
</organism>
<accession>A0AAE4BSW7</accession>
<gene>
    <name evidence="1" type="ORF">HNQ88_003272</name>
</gene>
<reference evidence="1" key="1">
    <citation type="submission" date="2023-07" db="EMBL/GenBank/DDBJ databases">
        <title>Genomic Encyclopedia of Type Strains, Phase IV (KMG-IV): sequencing the most valuable type-strain genomes for metagenomic binning, comparative biology and taxonomic classification.</title>
        <authorList>
            <person name="Goeker M."/>
        </authorList>
    </citation>
    <scope>NUCLEOTIDE SEQUENCE</scope>
    <source>
        <strain evidence="1">DSM 26174</strain>
    </source>
</reference>
<sequence length="430" mass="49470">MYAIKDNEGKSKTERPISGKNPVIQRAVGFEFGYPYWWLMKMIERDPEETDEEYKSRKFYRKGDCIHEANFWKTTADTTEQRLSYMEIITDPFNENDHGIAKLNKVMDEIDSFLEEIMDADAYVHPEGFVTPLAPCIKYGKLLDPLAAVYYDNGKQVPTSNPQATAGVRLDKISELFLHLGADEASDPEIMKQGKTLGHKYLMSYEGERREKDFQGRVMRWARDNALYLADALQQNLREPVSSSFVGFATMILFYLVSGHVGAGKYAKSFITVLARTDFATMFKILPTDEKEILRSDNGAWWMSKLVEVLPDKQTNLDEPFFAKGIFLMEQPILHHILKDLTKKKWLTGILEGVDYLTEKNFPNRLRAYELESMGAMGDKTDVVFGIPAPIFELRGGKHQVDMRETKDYAINTLKFMRSLHHDRGDFWGE</sequence>
<dbReference type="AlphaFoldDB" id="A0AAE4BSW7"/>
<keyword evidence="2" id="KW-1185">Reference proteome</keyword>
<proteinExistence type="predicted"/>
<name>A0AAE4BSW7_9BACT</name>